<evidence type="ECO:0000313" key="3">
    <source>
        <dbReference type="Proteomes" id="UP000185596"/>
    </source>
</evidence>
<dbReference type="EMBL" id="MSIE01000080">
    <property type="protein sequence ID" value="OLF09972.1"/>
    <property type="molecule type" value="Genomic_DNA"/>
</dbReference>
<dbReference type="Gene3D" id="1.10.1200.10">
    <property type="entry name" value="ACP-like"/>
    <property type="match status" value="1"/>
</dbReference>
<dbReference type="SUPFAM" id="SSF47336">
    <property type="entry name" value="ACP-like"/>
    <property type="match status" value="1"/>
</dbReference>
<dbReference type="Proteomes" id="UP000185596">
    <property type="component" value="Unassembled WGS sequence"/>
</dbReference>
<name>A0A1Q8C6J8_9PSEU</name>
<dbReference type="AlphaFoldDB" id="A0A1Q8C6J8"/>
<dbReference type="STRING" id="1912961.BU204_32325"/>
<sequence>METLSDLIRREMRGKLPADVQIDETTRLDELGLSSLQVSEIVFTLEDEHGVEFDPAKAADAQTLGDLLALTNEVLEVG</sequence>
<reference evidence="2 3" key="1">
    <citation type="submission" date="2016-12" db="EMBL/GenBank/DDBJ databases">
        <title>The draft genome sequence of Actinophytocola sp. 11-183.</title>
        <authorList>
            <person name="Wang W."/>
            <person name="Yuan L."/>
        </authorList>
    </citation>
    <scope>NUCLEOTIDE SEQUENCE [LARGE SCALE GENOMIC DNA]</scope>
    <source>
        <strain evidence="2 3">11-183</strain>
    </source>
</reference>
<proteinExistence type="predicted"/>
<dbReference type="InterPro" id="IPR009081">
    <property type="entry name" value="PP-bd_ACP"/>
</dbReference>
<accession>A0A1Q8C6J8</accession>
<dbReference type="Pfam" id="PF00550">
    <property type="entry name" value="PP-binding"/>
    <property type="match status" value="1"/>
</dbReference>
<dbReference type="PROSITE" id="PS50075">
    <property type="entry name" value="CARRIER"/>
    <property type="match status" value="1"/>
</dbReference>
<gene>
    <name evidence="2" type="ORF">BU204_32325</name>
</gene>
<evidence type="ECO:0000313" key="2">
    <source>
        <dbReference type="EMBL" id="OLF09972.1"/>
    </source>
</evidence>
<evidence type="ECO:0000259" key="1">
    <source>
        <dbReference type="PROSITE" id="PS50075"/>
    </source>
</evidence>
<comment type="caution">
    <text evidence="2">The sequence shown here is derived from an EMBL/GenBank/DDBJ whole genome shotgun (WGS) entry which is preliminary data.</text>
</comment>
<protein>
    <recommendedName>
        <fullName evidence="1">Carrier domain-containing protein</fullName>
    </recommendedName>
</protein>
<feature type="domain" description="Carrier" evidence="1">
    <location>
        <begin position="1"/>
        <end position="75"/>
    </location>
</feature>
<organism evidence="2 3">
    <name type="scientific">Actinophytocola xanthii</name>
    <dbReference type="NCBI Taxonomy" id="1912961"/>
    <lineage>
        <taxon>Bacteria</taxon>
        <taxon>Bacillati</taxon>
        <taxon>Actinomycetota</taxon>
        <taxon>Actinomycetes</taxon>
        <taxon>Pseudonocardiales</taxon>
        <taxon>Pseudonocardiaceae</taxon>
    </lineage>
</organism>
<keyword evidence="3" id="KW-1185">Reference proteome</keyword>
<dbReference type="InterPro" id="IPR036736">
    <property type="entry name" value="ACP-like_sf"/>
</dbReference>